<evidence type="ECO:0000313" key="2">
    <source>
        <dbReference type="EMBL" id="CAD8701349.1"/>
    </source>
</evidence>
<reference evidence="2" key="1">
    <citation type="submission" date="2021-01" db="EMBL/GenBank/DDBJ databases">
        <authorList>
            <person name="Corre E."/>
            <person name="Pelletier E."/>
            <person name="Niang G."/>
            <person name="Scheremetjew M."/>
            <person name="Finn R."/>
            <person name="Kale V."/>
            <person name="Holt S."/>
            <person name="Cochrane G."/>
            <person name="Meng A."/>
            <person name="Brown T."/>
            <person name="Cohen L."/>
        </authorList>
    </citation>
    <scope>NUCLEOTIDE SEQUENCE</scope>
    <source>
        <strain evidence="2">SL-175</strain>
    </source>
</reference>
<feature type="region of interest" description="Disordered" evidence="1">
    <location>
        <begin position="320"/>
        <end position="339"/>
    </location>
</feature>
<sequence length="339" mass="36621">MVYSADAEVVRAFHRDGYVVLRPLSITAQSSNNSDERCNRKRPIDDGLPIDYGRVLTTIWAEYTKTLCRALAAGEAAQLLTYDASENLVISYPGFITRVGGRVDLDVTECLQEPLRFGPDNAPWMDAVRAILGCGGGDNRLSSVSGAGADPSLEGGRQLSATRPVNNGGGGGGSDSGRRVENIRSIEKRYGFGCVLSKPGDKVQNWHQDGDTGWEVDNAARTVIVFLVPVHVTHDQGPLEIIRASNTVTSGPGQREGELPPSLAATYTKPGKGDSFLIESMDPGTVVIMDYRSWHRGLPNSSGSMRPMIYARYRAVEPNAVGSKADGTKPKRRVKPETM</sequence>
<dbReference type="EMBL" id="HBFC01007152">
    <property type="protein sequence ID" value="CAD8701349.1"/>
    <property type="molecule type" value="Transcribed_RNA"/>
</dbReference>
<name>A0A7S0SBN6_9CHLO</name>
<dbReference type="AlphaFoldDB" id="A0A7S0SBN6"/>
<accession>A0A7S0SBN6</accession>
<dbReference type="SUPFAM" id="SSF51197">
    <property type="entry name" value="Clavaminate synthase-like"/>
    <property type="match status" value="1"/>
</dbReference>
<feature type="region of interest" description="Disordered" evidence="1">
    <location>
        <begin position="143"/>
        <end position="179"/>
    </location>
</feature>
<dbReference type="InterPro" id="IPR008775">
    <property type="entry name" value="Phytyl_CoA_dOase-like"/>
</dbReference>
<evidence type="ECO:0000256" key="1">
    <source>
        <dbReference type="SAM" id="MobiDB-lite"/>
    </source>
</evidence>
<protein>
    <recommendedName>
        <fullName evidence="3">Phytanoyl-CoA dioxygenase</fullName>
    </recommendedName>
</protein>
<dbReference type="Pfam" id="PF05721">
    <property type="entry name" value="PhyH"/>
    <property type="match status" value="1"/>
</dbReference>
<evidence type="ECO:0008006" key="3">
    <source>
        <dbReference type="Google" id="ProtNLM"/>
    </source>
</evidence>
<dbReference type="PANTHER" id="PTHR37563:SF2">
    <property type="entry name" value="PHYTANOYL-COA DIOXYGENASE FAMILY PROTEIN (AFU_ORTHOLOGUE AFUA_2G03330)"/>
    <property type="match status" value="1"/>
</dbReference>
<dbReference type="InterPro" id="IPR051961">
    <property type="entry name" value="Fungal_Metabolite_Diox"/>
</dbReference>
<proteinExistence type="predicted"/>
<dbReference type="Gene3D" id="2.60.120.620">
    <property type="entry name" value="q2cbj1_9rhob like domain"/>
    <property type="match status" value="1"/>
</dbReference>
<gene>
    <name evidence="2" type="ORF">MANT1106_LOCUS4031</name>
</gene>
<dbReference type="PANTHER" id="PTHR37563">
    <property type="entry name" value="PHYTANOYL-COA DIOXYGENASE FAMILY PROTEIN (AFU_ORTHOLOGUE AFUA_2G03330)"/>
    <property type="match status" value="1"/>
</dbReference>
<feature type="compositionally biased region" description="Basic residues" evidence="1">
    <location>
        <begin position="330"/>
        <end position="339"/>
    </location>
</feature>
<organism evidence="2">
    <name type="scientific">Mantoniella antarctica</name>
    <dbReference type="NCBI Taxonomy" id="81844"/>
    <lineage>
        <taxon>Eukaryota</taxon>
        <taxon>Viridiplantae</taxon>
        <taxon>Chlorophyta</taxon>
        <taxon>Mamiellophyceae</taxon>
        <taxon>Mamiellales</taxon>
        <taxon>Mamiellaceae</taxon>
        <taxon>Mantoniella</taxon>
    </lineage>
</organism>